<feature type="region of interest" description="Disordered" evidence="1">
    <location>
        <begin position="1"/>
        <end position="47"/>
    </location>
</feature>
<organism evidence="3 4">
    <name type="scientific">Cellulosimicrobium composti</name>
    <dbReference type="NCBI Taxonomy" id="2672572"/>
    <lineage>
        <taxon>Bacteria</taxon>
        <taxon>Bacillati</taxon>
        <taxon>Actinomycetota</taxon>
        <taxon>Actinomycetes</taxon>
        <taxon>Micrococcales</taxon>
        <taxon>Promicromonosporaceae</taxon>
        <taxon>Cellulosimicrobium</taxon>
    </lineage>
</organism>
<evidence type="ECO:0000256" key="2">
    <source>
        <dbReference type="SAM" id="Phobius"/>
    </source>
</evidence>
<feature type="transmembrane region" description="Helical" evidence="2">
    <location>
        <begin position="227"/>
        <end position="249"/>
    </location>
</feature>
<feature type="transmembrane region" description="Helical" evidence="2">
    <location>
        <begin position="323"/>
        <end position="342"/>
    </location>
</feature>
<evidence type="ECO:0000256" key="1">
    <source>
        <dbReference type="SAM" id="MobiDB-lite"/>
    </source>
</evidence>
<feature type="transmembrane region" description="Helical" evidence="2">
    <location>
        <begin position="126"/>
        <end position="152"/>
    </location>
</feature>
<protein>
    <submittedName>
        <fullName evidence="3">Uncharacterized protein</fullName>
    </submittedName>
</protein>
<feature type="transmembrane region" description="Helical" evidence="2">
    <location>
        <begin position="201"/>
        <end position="221"/>
    </location>
</feature>
<reference evidence="3 4" key="1">
    <citation type="submission" date="2019-11" db="EMBL/GenBank/DDBJ databases">
        <title>Cellulosimicrobium composti sp. nov. isolated from a compost.</title>
        <authorList>
            <person name="Yang Y."/>
        </authorList>
    </citation>
    <scope>NUCLEOTIDE SEQUENCE [LARGE SCALE GENOMIC DNA]</scope>
    <source>
        <strain evidence="3 4">BIT-GX5</strain>
    </source>
</reference>
<feature type="transmembrane region" description="Helical" evidence="2">
    <location>
        <begin position="354"/>
        <end position="374"/>
    </location>
</feature>
<name>A0A6N7ZIY7_9MICO</name>
<evidence type="ECO:0000313" key="4">
    <source>
        <dbReference type="Proteomes" id="UP000440668"/>
    </source>
</evidence>
<dbReference type="RefSeq" id="WP_155099126.1">
    <property type="nucleotide sequence ID" value="NZ_WMKA01000019.1"/>
</dbReference>
<dbReference type="EMBL" id="WMKA01000019">
    <property type="protein sequence ID" value="MTG89290.1"/>
    <property type="molecule type" value="Genomic_DNA"/>
</dbReference>
<dbReference type="Proteomes" id="UP000440668">
    <property type="component" value="Unassembled WGS sequence"/>
</dbReference>
<keyword evidence="2" id="KW-0472">Membrane</keyword>
<comment type="caution">
    <text evidence="3">The sequence shown here is derived from an EMBL/GenBank/DDBJ whole genome shotgun (WGS) entry which is preliminary data.</text>
</comment>
<dbReference type="AlphaFoldDB" id="A0A6N7ZIY7"/>
<sequence>MSGHDGATVTPDDGTPAASATTAGRHSPTAVPATTAEHHGPTAALAGTVPVPPVLVRDYQRLLRLFPYTYRRAHEAEMLGHLLDGARPGQSRPTRAERWDLVRAAAREWLLAPLGATERQRSSASVVVVVALTALLAGPATQAVVQAVLAGAADPRDLSLGGAWSAWVPVVLAVVAVPLAPAWVLWWGAVVSLFAGLRRTALVLSGLAAAAGVVAAGALVSAERASVAFQATGWAVALAAYVLAVLSITRRTSRAVGARAATATVWLTAAVLAASVPRSVADTAEEGVWVSAPGYPLTLAATVAAVVGAVAALVAVRPVRQAAPVLGGVLVALVVAHSDLLWSGALDTTAVDLGNVLGVVGLSLAATLVARWVVNRLDELAESRAAHRALIGAAGAGRGASRPGEWAAV</sequence>
<gene>
    <name evidence="3" type="ORF">GJV82_10075</name>
</gene>
<feature type="transmembrane region" description="Helical" evidence="2">
    <location>
        <begin position="256"/>
        <end position="275"/>
    </location>
</feature>
<keyword evidence="2" id="KW-1133">Transmembrane helix</keyword>
<feature type="transmembrane region" description="Helical" evidence="2">
    <location>
        <begin position="164"/>
        <end position="189"/>
    </location>
</feature>
<feature type="transmembrane region" description="Helical" evidence="2">
    <location>
        <begin position="295"/>
        <end position="316"/>
    </location>
</feature>
<keyword evidence="2" id="KW-0812">Transmembrane</keyword>
<proteinExistence type="predicted"/>
<evidence type="ECO:0000313" key="3">
    <source>
        <dbReference type="EMBL" id="MTG89290.1"/>
    </source>
</evidence>
<accession>A0A6N7ZIY7</accession>